<dbReference type="Pfam" id="PF09069">
    <property type="entry name" value="EF-hand_3"/>
    <property type="match status" value="1"/>
</dbReference>
<evidence type="ECO:0000256" key="2">
    <source>
        <dbReference type="ARBA" id="ARBA00004496"/>
    </source>
</evidence>
<feature type="compositionally biased region" description="Polar residues" evidence="17">
    <location>
        <begin position="497"/>
        <end position="509"/>
    </location>
</feature>
<evidence type="ECO:0000256" key="5">
    <source>
        <dbReference type="ARBA" id="ARBA00022490"/>
    </source>
</evidence>
<dbReference type="Gene3D" id="3.30.60.90">
    <property type="match status" value="1"/>
</dbReference>
<dbReference type="SMART" id="SM00291">
    <property type="entry name" value="ZnF_ZZ"/>
    <property type="match status" value="1"/>
</dbReference>
<comment type="similarity">
    <text evidence="3 14">Belongs to the dystrophin family. Dystrobrevin subfamily.</text>
</comment>
<evidence type="ECO:0000256" key="10">
    <source>
        <dbReference type="ARBA" id="ARBA00023018"/>
    </source>
</evidence>
<dbReference type="InterPro" id="IPR015153">
    <property type="entry name" value="EF-hand_dom_typ1"/>
</dbReference>
<comment type="subcellular location">
    <subcellularLocation>
        <location evidence="1">Cell membrane</location>
    </subcellularLocation>
    <subcellularLocation>
        <location evidence="2 14">Cytoplasm</location>
    </subcellularLocation>
    <subcellularLocation>
        <location evidence="13">Synapse</location>
    </subcellularLocation>
</comment>
<dbReference type="PROSITE" id="PS50135">
    <property type="entry name" value="ZF_ZZ_2"/>
    <property type="match status" value="1"/>
</dbReference>
<keyword evidence="10" id="KW-0770">Synapse</keyword>
<dbReference type="Pfam" id="PF00569">
    <property type="entry name" value="ZZ"/>
    <property type="match status" value="1"/>
</dbReference>
<evidence type="ECO:0000256" key="6">
    <source>
        <dbReference type="ARBA" id="ARBA00022553"/>
    </source>
</evidence>
<keyword evidence="12 18" id="KW-0472">Membrane</keyword>
<keyword evidence="11 16" id="KW-0175">Coiled coil</keyword>
<keyword evidence="18" id="KW-0812">Transmembrane</keyword>
<dbReference type="GO" id="GO:0099536">
    <property type="term" value="P:synaptic signaling"/>
    <property type="evidence" value="ECO:0007669"/>
    <property type="project" value="TreeGrafter"/>
</dbReference>
<dbReference type="SUPFAM" id="SSF57850">
    <property type="entry name" value="RING/U-box"/>
    <property type="match status" value="1"/>
</dbReference>
<feature type="coiled-coil region" evidence="16">
    <location>
        <begin position="409"/>
        <end position="485"/>
    </location>
</feature>
<dbReference type="PIRSF" id="PIRSF038204">
    <property type="entry name" value="Distrobrevin"/>
    <property type="match status" value="1"/>
</dbReference>
<dbReference type="PANTHER" id="PTHR12268:SF19">
    <property type="entry name" value="DYSTROBREVIN ALPHA"/>
    <property type="match status" value="1"/>
</dbReference>
<evidence type="ECO:0000256" key="14">
    <source>
        <dbReference type="PIRNR" id="PIRNR038204"/>
    </source>
</evidence>
<gene>
    <name evidence="20" type="primary">DTNA</name>
</gene>
<keyword evidence="8 15" id="KW-0863">Zinc-finger</keyword>
<keyword evidence="7" id="KW-0479">Metal-binding</keyword>
<feature type="compositionally biased region" description="Polar residues" evidence="17">
    <location>
        <begin position="521"/>
        <end position="534"/>
    </location>
</feature>
<evidence type="ECO:0000256" key="4">
    <source>
        <dbReference type="ARBA" id="ARBA00022475"/>
    </source>
</evidence>
<accession>A0A8C0DT30</accession>
<dbReference type="InterPro" id="IPR011992">
    <property type="entry name" value="EF-hand-dom_pair"/>
</dbReference>
<evidence type="ECO:0000256" key="12">
    <source>
        <dbReference type="ARBA" id="ARBA00023136"/>
    </source>
</evidence>
<feature type="domain" description="ZZ-type" evidence="19">
    <location>
        <begin position="238"/>
        <end position="294"/>
    </location>
</feature>
<reference evidence="20" key="1">
    <citation type="submission" date="2023-09" db="UniProtKB">
        <authorList>
            <consortium name="Ensembl"/>
        </authorList>
    </citation>
    <scope>IDENTIFICATION</scope>
</reference>
<dbReference type="SUPFAM" id="SSF47473">
    <property type="entry name" value="EF-hand"/>
    <property type="match status" value="2"/>
</dbReference>
<dbReference type="Ensembl" id="ENSBMST00010026993.1">
    <property type="protein sequence ID" value="ENSBMSP00010024503.1"/>
    <property type="gene ID" value="ENSBMSG00010016799.1"/>
</dbReference>
<evidence type="ECO:0000256" key="9">
    <source>
        <dbReference type="ARBA" id="ARBA00022833"/>
    </source>
</evidence>
<dbReference type="Pfam" id="PF09068">
    <property type="entry name" value="EF-hand_2"/>
    <property type="match status" value="1"/>
</dbReference>
<dbReference type="InterPro" id="IPR000433">
    <property type="entry name" value="Znf_ZZ"/>
</dbReference>
<evidence type="ECO:0000256" key="18">
    <source>
        <dbReference type="SAM" id="Phobius"/>
    </source>
</evidence>
<evidence type="ECO:0000256" key="15">
    <source>
        <dbReference type="PROSITE-ProRule" id="PRU00228"/>
    </source>
</evidence>
<proteinExistence type="inferred from homology"/>
<keyword evidence="5 14" id="KW-0963">Cytoplasm</keyword>
<dbReference type="FunFam" id="1.10.238.10:FF:000014">
    <property type="entry name" value="Dystrobrevin alpha"/>
    <property type="match status" value="1"/>
</dbReference>
<organism evidence="20">
    <name type="scientific">Balaenoptera musculus</name>
    <name type="common">Blue whale</name>
    <dbReference type="NCBI Taxonomy" id="9771"/>
    <lineage>
        <taxon>Eukaryota</taxon>
        <taxon>Metazoa</taxon>
        <taxon>Chordata</taxon>
        <taxon>Craniata</taxon>
        <taxon>Vertebrata</taxon>
        <taxon>Euteleostomi</taxon>
        <taxon>Mammalia</taxon>
        <taxon>Eutheria</taxon>
        <taxon>Laurasiatheria</taxon>
        <taxon>Artiodactyla</taxon>
        <taxon>Whippomorpha</taxon>
        <taxon>Cetacea</taxon>
        <taxon>Mysticeti</taxon>
        <taxon>Balaenopteridae</taxon>
        <taxon>Balaenoptera</taxon>
    </lineage>
</organism>
<evidence type="ECO:0000256" key="13">
    <source>
        <dbReference type="ARBA" id="ARBA00034103"/>
    </source>
</evidence>
<protein>
    <recommendedName>
        <fullName evidence="14">Dystrobrevin</fullName>
    </recommendedName>
</protein>
<dbReference type="InterPro" id="IPR050774">
    <property type="entry name" value="KCMF1/Dystrophin"/>
</dbReference>
<evidence type="ECO:0000256" key="3">
    <source>
        <dbReference type="ARBA" id="ARBA00009563"/>
    </source>
</evidence>
<evidence type="ECO:0000313" key="20">
    <source>
        <dbReference type="Ensembl" id="ENSBMSP00010024503.1"/>
    </source>
</evidence>
<dbReference type="PROSITE" id="PS01357">
    <property type="entry name" value="ZF_ZZ_1"/>
    <property type="match status" value="1"/>
</dbReference>
<feature type="region of interest" description="Disordered" evidence="17">
    <location>
        <begin position="495"/>
        <end position="538"/>
    </location>
</feature>
<dbReference type="InterPro" id="IPR043145">
    <property type="entry name" value="Znf_ZZ_sf"/>
</dbReference>
<dbReference type="CDD" id="cd16249">
    <property type="entry name" value="EFh_DTNA"/>
    <property type="match status" value="1"/>
</dbReference>
<evidence type="ECO:0000256" key="11">
    <source>
        <dbReference type="ARBA" id="ARBA00023054"/>
    </source>
</evidence>
<dbReference type="GO" id="GO:0045202">
    <property type="term" value="C:synapse"/>
    <property type="evidence" value="ECO:0007669"/>
    <property type="project" value="UniProtKB-SubCell"/>
</dbReference>
<keyword evidence="18" id="KW-1133">Transmembrane helix</keyword>
<dbReference type="GO" id="GO:0005886">
    <property type="term" value="C:plasma membrane"/>
    <property type="evidence" value="ECO:0007669"/>
    <property type="project" value="UniProtKB-SubCell"/>
</dbReference>
<keyword evidence="9" id="KW-0862">Zinc</keyword>
<dbReference type="CDD" id="cd02334">
    <property type="entry name" value="ZZ_dystrophin"/>
    <property type="match status" value="1"/>
</dbReference>
<evidence type="ECO:0000256" key="17">
    <source>
        <dbReference type="SAM" id="MobiDB-lite"/>
    </source>
</evidence>
<dbReference type="GO" id="GO:0005737">
    <property type="term" value="C:cytoplasm"/>
    <property type="evidence" value="ECO:0007669"/>
    <property type="project" value="UniProtKB-SubCell"/>
</dbReference>
<keyword evidence="6" id="KW-0597">Phosphoprotein</keyword>
<dbReference type="InterPro" id="IPR017432">
    <property type="entry name" value="Distrobrevin"/>
</dbReference>
<evidence type="ECO:0000256" key="1">
    <source>
        <dbReference type="ARBA" id="ARBA00004236"/>
    </source>
</evidence>
<dbReference type="AlphaFoldDB" id="A0A8C0DT30"/>
<dbReference type="FunFam" id="1.10.238.10:FF:000016">
    <property type="entry name" value="Dystrobrevin alpha"/>
    <property type="match status" value="1"/>
</dbReference>
<feature type="transmembrane region" description="Helical" evidence="18">
    <location>
        <begin position="700"/>
        <end position="721"/>
    </location>
</feature>
<evidence type="ECO:0000256" key="7">
    <source>
        <dbReference type="ARBA" id="ARBA00022723"/>
    </source>
</evidence>
<dbReference type="Gene3D" id="1.10.238.10">
    <property type="entry name" value="EF-hand"/>
    <property type="match status" value="2"/>
</dbReference>
<dbReference type="InterPro" id="IPR015154">
    <property type="entry name" value="EF-hand_dom_typ2"/>
</dbReference>
<name>A0A8C0DT30_BALMU</name>
<dbReference type="PANTHER" id="PTHR12268">
    <property type="entry name" value="E3 UBIQUITIN-PROTEIN LIGASE KCMF1"/>
    <property type="match status" value="1"/>
</dbReference>
<evidence type="ECO:0000259" key="19">
    <source>
        <dbReference type="PROSITE" id="PS50135"/>
    </source>
</evidence>
<sequence>MIEDSGKRGNTMAERRQLFAEMRAQDLDRIRLSTYRTACKLRFVQKKCNLHLVDIWNVIEALRENGLNNVDPNIELNVARLEAVLSTIFYQLNKRMPTTHQIQVEQSISLLLNFLLAAFDPEGHGKISVFAVKMALATLCGGKIMDKLRYIFSMISDSSGVMVYGRYDQFLREVLKLPTAVFEGPSFGYTEQSARSCFSQQKKVTLNGFLDTLMSDPPPQCLVWLPLLHRLANVENVFHPVECSYCHSESMMGFRYRCQQCHNYQLCQDCFWRGHAGGSHSNQHQMKEYTSWKSPAKKLTNALSKSLSCASSREPLHPMFPDQPEKPLNLAHIVPPRPVTSMNDSMFSHSVPSSGSPFITRSMLESSTRLDEEHRLIARYAARLAAESTSSQPAQQRSAPDISFTIDANKQQRQLIAELENKNREILQEIQRLRLEHEQASQPTPEKAQQNPTLLAELRLLRQRKDELEQRMSALQESRRELMVQLEGLMKLLKTQGAGSPRSSPSHTISRPIPMPVRSASACSTPTHTPQDSLTGVGGDVQEAFAQSSRRNLRNDLLVAADSITNTMSSLVKELNSEAGSETESNVDSEFARTQFEDLVPSPTSEKAFLAQIHARKPGYLHSGATPSAMRGDVVTEDGDPYVRPEDENYEDDSVRQLENELKMEEYLKQKLQDEAYQLHVSTETRLKHPCPVTETKWRVLFWVFVVCGGFLSLALQIYFWGLF</sequence>
<evidence type="ECO:0000256" key="16">
    <source>
        <dbReference type="SAM" id="Coils"/>
    </source>
</evidence>
<dbReference type="GO" id="GO:0008270">
    <property type="term" value="F:zinc ion binding"/>
    <property type="evidence" value="ECO:0007669"/>
    <property type="project" value="UniProtKB-KW"/>
</dbReference>
<dbReference type="GeneTree" id="ENSGT00940000153897"/>
<dbReference type="FunFam" id="3.30.60.90:FF:000002">
    <property type="entry name" value="Dystrobrevin alpha"/>
    <property type="match status" value="1"/>
</dbReference>
<keyword evidence="4" id="KW-1003">Cell membrane</keyword>
<evidence type="ECO:0000256" key="8">
    <source>
        <dbReference type="ARBA" id="ARBA00022771"/>
    </source>
</evidence>